<name>A0A9Q0QU77_9MAGN</name>
<proteinExistence type="predicted"/>
<dbReference type="AlphaFoldDB" id="A0A9Q0QU77"/>
<protein>
    <submittedName>
        <fullName evidence="1">Uncharacterized protein</fullName>
    </submittedName>
</protein>
<organism evidence="1 2">
    <name type="scientific">Protea cynaroides</name>
    <dbReference type="NCBI Taxonomy" id="273540"/>
    <lineage>
        <taxon>Eukaryota</taxon>
        <taxon>Viridiplantae</taxon>
        <taxon>Streptophyta</taxon>
        <taxon>Embryophyta</taxon>
        <taxon>Tracheophyta</taxon>
        <taxon>Spermatophyta</taxon>
        <taxon>Magnoliopsida</taxon>
        <taxon>Proteales</taxon>
        <taxon>Proteaceae</taxon>
        <taxon>Protea</taxon>
    </lineage>
</organism>
<sequence length="106" mass="12738">MRSTEFHENHQHFLIGNKGNSAGLHDFMFWSSNRCKQHYRNKHSVTQTFLTLNLDTYPNHLWKSREEIDFLNTSEQWIARHHCTKYKNEQCKQPVSTKNSRDDQTT</sequence>
<dbReference type="EMBL" id="JAMYWD010000005">
    <property type="protein sequence ID" value="KAJ4972000.1"/>
    <property type="molecule type" value="Genomic_DNA"/>
</dbReference>
<gene>
    <name evidence="1" type="ORF">NE237_005099</name>
</gene>
<reference evidence="1" key="1">
    <citation type="journal article" date="2023" name="Plant J.">
        <title>The genome of the king protea, Protea cynaroides.</title>
        <authorList>
            <person name="Chang J."/>
            <person name="Duong T.A."/>
            <person name="Schoeman C."/>
            <person name="Ma X."/>
            <person name="Roodt D."/>
            <person name="Barker N."/>
            <person name="Li Z."/>
            <person name="Van de Peer Y."/>
            <person name="Mizrachi E."/>
        </authorList>
    </citation>
    <scope>NUCLEOTIDE SEQUENCE</scope>
    <source>
        <tissue evidence="1">Young leaves</tissue>
    </source>
</reference>
<dbReference type="Proteomes" id="UP001141806">
    <property type="component" value="Unassembled WGS sequence"/>
</dbReference>
<evidence type="ECO:0000313" key="2">
    <source>
        <dbReference type="Proteomes" id="UP001141806"/>
    </source>
</evidence>
<evidence type="ECO:0000313" key="1">
    <source>
        <dbReference type="EMBL" id="KAJ4972000.1"/>
    </source>
</evidence>
<keyword evidence="2" id="KW-1185">Reference proteome</keyword>
<accession>A0A9Q0QU77</accession>
<comment type="caution">
    <text evidence="1">The sequence shown here is derived from an EMBL/GenBank/DDBJ whole genome shotgun (WGS) entry which is preliminary data.</text>
</comment>